<feature type="domain" description="Lipoyl-binding" evidence="3">
    <location>
        <begin position="17"/>
        <end position="99"/>
    </location>
</feature>
<sequence length="110" mass="12148">MKKVINKQIWVRKIEEDYSIGLTNQGQDDFGSVTFVSLPKIGDLLKAGESFAEIEAEKAVTELVSPLSGKVVSINQEALSDASALDAKNEDFAWLVVLTDVEEKEFNELD</sequence>
<dbReference type="GO" id="GO:0009249">
    <property type="term" value="P:protein lipoylation"/>
    <property type="evidence" value="ECO:0007669"/>
    <property type="project" value="TreeGrafter"/>
</dbReference>
<name>A0A429ZTR9_9ENTE</name>
<reference evidence="4 5" key="1">
    <citation type="submission" date="2017-05" db="EMBL/GenBank/DDBJ databases">
        <title>Vagococcus spp. assemblies.</title>
        <authorList>
            <person name="Gulvik C.A."/>
        </authorList>
    </citation>
    <scope>NUCLEOTIDE SEQUENCE [LARGE SCALE GENOMIC DNA]</scope>
    <source>
        <strain evidence="4 5">NCFB 2777</strain>
    </source>
</reference>
<evidence type="ECO:0000313" key="5">
    <source>
        <dbReference type="Proteomes" id="UP000287239"/>
    </source>
</evidence>
<dbReference type="InterPro" id="IPR003016">
    <property type="entry name" value="2-oxoA_DH_lipoyl-BS"/>
</dbReference>
<keyword evidence="2" id="KW-0450">Lipoyl</keyword>
<keyword evidence="5" id="KW-1185">Reference proteome</keyword>
<dbReference type="Pfam" id="PF01597">
    <property type="entry name" value="GCV_H"/>
    <property type="match status" value="1"/>
</dbReference>
<evidence type="ECO:0000256" key="2">
    <source>
        <dbReference type="ARBA" id="ARBA00022823"/>
    </source>
</evidence>
<evidence type="ECO:0000313" key="4">
    <source>
        <dbReference type="EMBL" id="RST97086.1"/>
    </source>
</evidence>
<dbReference type="InterPro" id="IPR033753">
    <property type="entry name" value="GCV_H/Fam206"/>
</dbReference>
<dbReference type="GeneID" id="98567509"/>
<dbReference type="SUPFAM" id="SSF51230">
    <property type="entry name" value="Single hybrid motif"/>
    <property type="match status" value="1"/>
</dbReference>
<dbReference type="InterPro" id="IPR000089">
    <property type="entry name" value="Biotin_lipoyl"/>
</dbReference>
<dbReference type="PROSITE" id="PS00189">
    <property type="entry name" value="LIPOYL"/>
    <property type="match status" value="1"/>
</dbReference>
<dbReference type="InterPro" id="IPR011053">
    <property type="entry name" value="Single_hybrid_motif"/>
</dbReference>
<dbReference type="GO" id="GO:0005737">
    <property type="term" value="C:cytoplasm"/>
    <property type="evidence" value="ECO:0007669"/>
    <property type="project" value="TreeGrafter"/>
</dbReference>
<proteinExistence type="inferred from homology"/>
<comment type="similarity">
    <text evidence="1">Belongs to the GcvH family.</text>
</comment>
<dbReference type="PROSITE" id="PS50968">
    <property type="entry name" value="BIOTINYL_LIPOYL"/>
    <property type="match status" value="1"/>
</dbReference>
<dbReference type="RefSeq" id="WP_126778685.1">
    <property type="nucleotide sequence ID" value="NZ_CP177121.1"/>
</dbReference>
<dbReference type="EMBL" id="NGJU01000004">
    <property type="protein sequence ID" value="RST97086.1"/>
    <property type="molecule type" value="Genomic_DNA"/>
</dbReference>
<dbReference type="Proteomes" id="UP000287239">
    <property type="component" value="Unassembled WGS sequence"/>
</dbReference>
<comment type="caution">
    <text evidence="4">The sequence shown here is derived from an EMBL/GenBank/DDBJ whole genome shotgun (WGS) entry which is preliminary data.</text>
</comment>
<accession>A0A429ZTR9</accession>
<dbReference type="CDD" id="cd06848">
    <property type="entry name" value="GCS_H"/>
    <property type="match status" value="1"/>
</dbReference>
<dbReference type="PANTHER" id="PTHR11715">
    <property type="entry name" value="GLYCINE CLEAVAGE SYSTEM H PROTEIN"/>
    <property type="match status" value="1"/>
</dbReference>
<organism evidence="4 5">
    <name type="scientific">Vagococcus salmoninarum</name>
    <dbReference type="NCBI Taxonomy" id="2739"/>
    <lineage>
        <taxon>Bacteria</taxon>
        <taxon>Bacillati</taxon>
        <taxon>Bacillota</taxon>
        <taxon>Bacilli</taxon>
        <taxon>Lactobacillales</taxon>
        <taxon>Enterococcaceae</taxon>
        <taxon>Vagococcus</taxon>
    </lineage>
</organism>
<evidence type="ECO:0000259" key="3">
    <source>
        <dbReference type="PROSITE" id="PS50968"/>
    </source>
</evidence>
<dbReference type="Gene3D" id="2.40.50.100">
    <property type="match status" value="1"/>
</dbReference>
<dbReference type="GO" id="GO:0005960">
    <property type="term" value="C:glycine cleavage complex"/>
    <property type="evidence" value="ECO:0007669"/>
    <property type="project" value="InterPro"/>
</dbReference>
<gene>
    <name evidence="4" type="ORF">CBF35_03940</name>
</gene>
<dbReference type="GO" id="GO:0019464">
    <property type="term" value="P:glycine decarboxylation via glycine cleavage system"/>
    <property type="evidence" value="ECO:0007669"/>
    <property type="project" value="InterPro"/>
</dbReference>
<dbReference type="AlphaFoldDB" id="A0A429ZTR9"/>
<protein>
    <submittedName>
        <fullName evidence="4">Glycine cleavage system protein H</fullName>
    </submittedName>
</protein>
<dbReference type="OrthoDB" id="9796712at2"/>
<dbReference type="InterPro" id="IPR002930">
    <property type="entry name" value="GCV_H"/>
</dbReference>
<evidence type="ECO:0000256" key="1">
    <source>
        <dbReference type="ARBA" id="ARBA00009249"/>
    </source>
</evidence>
<dbReference type="PANTHER" id="PTHR11715:SF3">
    <property type="entry name" value="GLYCINE CLEAVAGE SYSTEM H PROTEIN-RELATED"/>
    <property type="match status" value="1"/>
</dbReference>